<keyword evidence="3" id="KW-0378">Hydrolase</keyword>
<evidence type="ECO:0000256" key="3">
    <source>
        <dbReference type="ARBA" id="ARBA00022801"/>
    </source>
</evidence>
<dbReference type="GO" id="GO:0052689">
    <property type="term" value="F:carboxylic ester hydrolase activity"/>
    <property type="evidence" value="ECO:0007669"/>
    <property type="project" value="UniProtKB-KW"/>
</dbReference>
<organism evidence="8 9">
    <name type="scientific">Spodoptera exigua</name>
    <name type="common">Beet armyworm</name>
    <name type="synonym">Noctua fulgens</name>
    <dbReference type="NCBI Taxonomy" id="7107"/>
    <lineage>
        <taxon>Eukaryota</taxon>
        <taxon>Metazoa</taxon>
        <taxon>Ecdysozoa</taxon>
        <taxon>Arthropoda</taxon>
        <taxon>Hexapoda</taxon>
        <taxon>Insecta</taxon>
        <taxon>Pterygota</taxon>
        <taxon>Neoptera</taxon>
        <taxon>Endopterygota</taxon>
        <taxon>Lepidoptera</taxon>
        <taxon>Glossata</taxon>
        <taxon>Ditrysia</taxon>
        <taxon>Noctuoidea</taxon>
        <taxon>Noctuidae</taxon>
        <taxon>Amphipyrinae</taxon>
        <taxon>Spodoptera</taxon>
    </lineage>
</organism>
<sequence length="1679" mass="189106">MSTAQRSYGLVAPLVDSLQHHKSCTLEPSPRYTYDIYNGFFFSCTMLKLLCCLLLSLWSGVAFSFVHPWDEIEDIKFESLLKRLVYTKRGYITTGLVSDGYKRYMGVPYGLVNTSNPFGPSTPYPDFEETFYAENEGIACPQIKNGIPAGIIQCLTLNIYVPENTAVPSLPLPVMVWIHGGAFVGGSAEDEANNPTALLRHDIIVVAVNYRLGIYGFMCLDTPEVPGNQGLKDQTLALRWIRDNIVAFGGDENKITVAGQSAGGMSVNMHLFSMNEKLFDQAIIQSGPALSYWMMVESNNTIPLAIAKQFGYETTDVHKALNYLSSIDTHSLVRAANDLKITNAYDTDQPLTKPCVEKQFEGVDNFITEHPMNMISKKAKDIPIIIGHNANEYYFQCHGQDDIFFESYDLRNVFELGFNTGTDFNEALNAVKHFYFGDGHIEKNAATKLIDFGTDFIFAHPTQRMAEKLLESGAKNVYRYVFSFFEASHGDELPYLFDSLVSELNKTDGGLFWKERLQVKHRMVKLWTNFVKHGNPTPESTVFLPFVWTPISNTTHPYLDIDIDLKMKSRREHRAMAFWDLFYKLYGKFQKWYIKEDKEQQLVLTKDSMRNLNLNSNVHVKNSLGMWSVVWFISLCGLAYGASRLDPLVSTKGGLIRGLQFGDGYAKFLGVPYAVVDANNPFGPSVPHQGFDDTFEAYESKACPHTQFNSNTAVGTLDCLTVDIYVPSTANSRNRLPVMVWIHGGAFIGGSNRDEANEPVSLLKHDVIVVAVNYRLGIYGFMCLDIPEVPGNQGLKDQTLALRWVRDNIAAFGGDENKITIFGESAGGMSVNMHLFSLNEKLFDQAIIQSGPALSYWMMVESNNTIPSRLAEELGFVTSDINEALKYLATVDPHLLVQVARDLKISSGSGTDQPLTKPCVEKEFEGVENFITEHPMNMKATKVSRTPIIIGNTAREFFFQYAYQDEEFFESFDIKTLFVMGFNVDSDFEEAIDEVRHFYFGDEKIQQNLVEELIDFGTDLIFAHSTQRMAEKLLESGADKVYRFIFSYREASHGDDLGYVFDSTFGRSEDEPDSEKESVKTRLIKLWTNFAKYGNPTPTSTELLPFTWIPITKTLQTYLDMDSEFTIKSRPAHDRMAFWDLFYKLYGKQQKCYTQIHSKGSSKVPLVSTNIGQIQGLQFGDGHTKFLGVPYAVVDKNNPFGPSTPHLGFNETFQAYESKMCPQIQDNVAVGTLDSLILNIYVPKSASSQNLLPVMVWIHGGGFIDGSADDKGKSSPEEFMKHDVIVVGVNYRLGVYGFLCLDIPEVPGNQGLKDQVLAFRWIRDNIEAFGGNPNNVTAFGCSAGGISVNLHLLSPYEKLFEKAIIQSGTIYARFWLSEEDYSVPIKIAKELGFNTTDKLEAVKYLSTVDPLVVMQAVKDLNNAGANINSKTVPCVEKEFKGIENFITNRVKNIVSSTKVETTPILLGDNSNEAAVVVHSVNDEFYKSIDFGMHLSLGFHFNEVVAEYAKNSVKNFYAKDDNLDEVKEGVLKFMSDFYFSHPTQKTQDLLLDIGASPLYRYIFSYSGRRNMVKVTQHFNATGATHGDDLGYLFYYEEFGKTNAQDLIMVDRMTTLWSNFAKYGDPTPNKTDLLPFKWEPTTQASPKYLNIDLDLSLGATPFPDRMEFWNKFYNLYGEYQI</sequence>
<evidence type="ECO:0000259" key="7">
    <source>
        <dbReference type="Pfam" id="PF00135"/>
    </source>
</evidence>
<dbReference type="InterPro" id="IPR029058">
    <property type="entry name" value="AB_hydrolase_fold"/>
</dbReference>
<dbReference type="PANTHER" id="PTHR43142:SF1">
    <property type="entry name" value="CARBOXYLIC ESTER HYDROLASE"/>
    <property type="match status" value="1"/>
</dbReference>
<proteinExistence type="inferred from homology"/>
<name>A0A835G6N3_SPOEX</name>
<accession>A0A835G6N3</accession>
<dbReference type="Proteomes" id="UP000648187">
    <property type="component" value="Unassembled WGS sequence"/>
</dbReference>
<evidence type="ECO:0000256" key="6">
    <source>
        <dbReference type="SAM" id="Phobius"/>
    </source>
</evidence>
<keyword evidence="2" id="KW-0719">Serine esterase</keyword>
<keyword evidence="6" id="KW-1133">Transmembrane helix</keyword>
<feature type="domain" description="Carboxylesterase type B" evidence="7">
    <location>
        <begin position="1165"/>
        <end position="1667"/>
    </location>
</feature>
<dbReference type="SUPFAM" id="SSF53474">
    <property type="entry name" value="alpha/beta-Hydrolases"/>
    <property type="match status" value="3"/>
</dbReference>
<keyword evidence="9" id="KW-1185">Reference proteome</keyword>
<protein>
    <recommendedName>
        <fullName evidence="7">Carboxylesterase type B domain-containing protein</fullName>
    </recommendedName>
</protein>
<dbReference type="PANTHER" id="PTHR43142">
    <property type="entry name" value="CARBOXYLIC ESTER HYDROLASE"/>
    <property type="match status" value="1"/>
</dbReference>
<reference evidence="8" key="1">
    <citation type="submission" date="2020-08" db="EMBL/GenBank/DDBJ databases">
        <title>Spodoptera exigua strain:BAW_Kor-Di-RS1 Genome sequencing and assembly.</title>
        <authorList>
            <person name="Kim J."/>
            <person name="Nam H.Y."/>
            <person name="Kwon M."/>
            <person name="Choi J.H."/>
            <person name="Cho S.R."/>
            <person name="Kim G.-H."/>
        </authorList>
    </citation>
    <scope>NUCLEOTIDE SEQUENCE</scope>
    <source>
        <strain evidence="8">BAW_Kor-Di-RS1</strain>
        <tissue evidence="8">Whole-body</tissue>
    </source>
</reference>
<dbReference type="PROSITE" id="PS00122">
    <property type="entry name" value="CARBOXYLESTERASE_B_1"/>
    <property type="match status" value="2"/>
</dbReference>
<evidence type="ECO:0000256" key="5">
    <source>
        <dbReference type="ARBA" id="ARBA00023180"/>
    </source>
</evidence>
<dbReference type="EMBL" id="JACKWZ010000494">
    <property type="protein sequence ID" value="KAF9407226.1"/>
    <property type="molecule type" value="Genomic_DNA"/>
</dbReference>
<keyword evidence="6" id="KW-0812">Transmembrane</keyword>
<feature type="domain" description="Carboxylesterase type B" evidence="7">
    <location>
        <begin position="99"/>
        <end position="579"/>
    </location>
</feature>
<feature type="domain" description="Carboxylesterase type B" evidence="7">
    <location>
        <begin position="646"/>
        <end position="1139"/>
    </location>
</feature>
<evidence type="ECO:0000256" key="1">
    <source>
        <dbReference type="ARBA" id="ARBA00005964"/>
    </source>
</evidence>
<evidence type="ECO:0000313" key="8">
    <source>
        <dbReference type="EMBL" id="KAF9407226.1"/>
    </source>
</evidence>
<evidence type="ECO:0000313" key="9">
    <source>
        <dbReference type="Proteomes" id="UP000648187"/>
    </source>
</evidence>
<keyword evidence="4" id="KW-1015">Disulfide bond</keyword>
<comment type="caution">
    <text evidence="8">The sequence shown here is derived from an EMBL/GenBank/DDBJ whole genome shotgun (WGS) entry which is preliminary data.</text>
</comment>
<evidence type="ECO:0000256" key="4">
    <source>
        <dbReference type="ARBA" id="ARBA00023157"/>
    </source>
</evidence>
<evidence type="ECO:0000256" key="2">
    <source>
        <dbReference type="ARBA" id="ARBA00022487"/>
    </source>
</evidence>
<dbReference type="InterPro" id="IPR002018">
    <property type="entry name" value="CarbesteraseB"/>
</dbReference>
<dbReference type="Gene3D" id="3.40.50.1820">
    <property type="entry name" value="alpha/beta hydrolase"/>
    <property type="match status" value="3"/>
</dbReference>
<keyword evidence="6" id="KW-0472">Membrane</keyword>
<comment type="similarity">
    <text evidence="1">Belongs to the type-B carboxylesterase/lipase family.</text>
</comment>
<keyword evidence="5" id="KW-0325">Glycoprotein</keyword>
<gene>
    <name evidence="8" type="ORF">HW555_012677</name>
</gene>
<dbReference type="InterPro" id="IPR019826">
    <property type="entry name" value="Carboxylesterase_B_AS"/>
</dbReference>
<dbReference type="Pfam" id="PF00135">
    <property type="entry name" value="COesterase"/>
    <property type="match status" value="3"/>
</dbReference>
<feature type="transmembrane region" description="Helical" evidence="6">
    <location>
        <begin position="40"/>
        <end position="66"/>
    </location>
</feature>